<keyword evidence="2" id="KW-1185">Reference proteome</keyword>
<comment type="caution">
    <text evidence="1">The sequence shown here is derived from an EMBL/GenBank/DDBJ whole genome shotgun (WGS) entry which is preliminary data.</text>
</comment>
<dbReference type="AlphaFoldDB" id="A0A2R6P050"/>
<evidence type="ECO:0000313" key="2">
    <source>
        <dbReference type="Proteomes" id="UP000186601"/>
    </source>
</evidence>
<proteinExistence type="predicted"/>
<accession>A0A2R6P050</accession>
<name>A0A2R6P050_9APHY</name>
<dbReference type="Proteomes" id="UP000186601">
    <property type="component" value="Unassembled WGS sequence"/>
</dbReference>
<dbReference type="EMBL" id="MLYV02000601">
    <property type="protein sequence ID" value="PSR81994.1"/>
    <property type="molecule type" value="Genomic_DNA"/>
</dbReference>
<protein>
    <submittedName>
        <fullName evidence="1">Uncharacterized protein</fullName>
    </submittedName>
</protein>
<reference evidence="1 2" key="1">
    <citation type="submission" date="2018-02" db="EMBL/GenBank/DDBJ databases">
        <title>Genome sequence of the basidiomycete white-rot fungus Phlebia centrifuga.</title>
        <authorList>
            <person name="Granchi Z."/>
            <person name="Peng M."/>
            <person name="de Vries R.P."/>
            <person name="Hilden K."/>
            <person name="Makela M.R."/>
            <person name="Grigoriev I."/>
            <person name="Riley R."/>
        </authorList>
    </citation>
    <scope>NUCLEOTIDE SEQUENCE [LARGE SCALE GENOMIC DNA]</scope>
    <source>
        <strain evidence="1 2">FBCC195</strain>
    </source>
</reference>
<evidence type="ECO:0000313" key="1">
    <source>
        <dbReference type="EMBL" id="PSR81994.1"/>
    </source>
</evidence>
<sequence>MVMYEHNGLPFHSYLSTADMMIVEPAKLDEEEDVKTQMWSLRSRRRALEQWSKIVAQLKR</sequence>
<organism evidence="1 2">
    <name type="scientific">Hermanssonia centrifuga</name>
    <dbReference type="NCBI Taxonomy" id="98765"/>
    <lineage>
        <taxon>Eukaryota</taxon>
        <taxon>Fungi</taxon>
        <taxon>Dikarya</taxon>
        <taxon>Basidiomycota</taxon>
        <taxon>Agaricomycotina</taxon>
        <taxon>Agaricomycetes</taxon>
        <taxon>Polyporales</taxon>
        <taxon>Meruliaceae</taxon>
        <taxon>Hermanssonia</taxon>
    </lineage>
</organism>
<gene>
    <name evidence="1" type="ORF">PHLCEN_2v6169</name>
</gene>